<feature type="compositionally biased region" description="Polar residues" evidence="1">
    <location>
        <begin position="1"/>
        <end position="10"/>
    </location>
</feature>
<feature type="region of interest" description="Disordered" evidence="1">
    <location>
        <begin position="1"/>
        <end position="61"/>
    </location>
</feature>
<accession>A0A8S9SE64</accession>
<organism evidence="2 3">
    <name type="scientific">Brassica cretica</name>
    <name type="common">Mustard</name>
    <dbReference type="NCBI Taxonomy" id="69181"/>
    <lineage>
        <taxon>Eukaryota</taxon>
        <taxon>Viridiplantae</taxon>
        <taxon>Streptophyta</taxon>
        <taxon>Embryophyta</taxon>
        <taxon>Tracheophyta</taxon>
        <taxon>Spermatophyta</taxon>
        <taxon>Magnoliopsida</taxon>
        <taxon>eudicotyledons</taxon>
        <taxon>Gunneridae</taxon>
        <taxon>Pentapetalae</taxon>
        <taxon>rosids</taxon>
        <taxon>malvids</taxon>
        <taxon>Brassicales</taxon>
        <taxon>Brassicaceae</taxon>
        <taxon>Brassiceae</taxon>
        <taxon>Brassica</taxon>
    </lineage>
</organism>
<evidence type="ECO:0000313" key="3">
    <source>
        <dbReference type="Proteomes" id="UP000712600"/>
    </source>
</evidence>
<protein>
    <submittedName>
        <fullName evidence="2">Uncharacterized protein</fullName>
    </submittedName>
</protein>
<comment type="caution">
    <text evidence="2">The sequence shown here is derived from an EMBL/GenBank/DDBJ whole genome shotgun (WGS) entry which is preliminary data.</text>
</comment>
<feature type="region of interest" description="Disordered" evidence="1">
    <location>
        <begin position="220"/>
        <end position="244"/>
    </location>
</feature>
<proteinExistence type="predicted"/>
<name>A0A8S9SE64_BRACR</name>
<sequence>MSSRHTSNELSSRERAYYPRADDHTTSHRKDIQGDYRNARAGGSMSYYREVSRPSSGVDAQHRFNRDKPRLLDSIAESSHRIIRYEPDPKTPSNQSFQREALLHISAERRPAKERLSFPPSSNDLRSRLGRNYIQLEALLQNLEVQYLEDTMPQPVHNSCHPSNSKRTSLEGDKTGLSHIRSLREDIRHVSHRLGPLNPIPDDDEEVLDQRPLVLKDTSKAAVKRKAQSHMPKPPSNKYPRQSPLIHSVSVKKRCVVKAQLSPKRRTPERWLMSFLDK</sequence>
<dbReference type="AlphaFoldDB" id="A0A8S9SE64"/>
<evidence type="ECO:0000313" key="2">
    <source>
        <dbReference type="EMBL" id="KAF3598340.1"/>
    </source>
</evidence>
<dbReference type="Proteomes" id="UP000712600">
    <property type="component" value="Unassembled WGS sequence"/>
</dbReference>
<reference evidence="2" key="1">
    <citation type="submission" date="2019-12" db="EMBL/GenBank/DDBJ databases">
        <title>Genome sequencing and annotation of Brassica cretica.</title>
        <authorList>
            <person name="Studholme D.J."/>
            <person name="Sarris P."/>
        </authorList>
    </citation>
    <scope>NUCLEOTIDE SEQUENCE</scope>
    <source>
        <strain evidence="2">PFS-109/04</strain>
        <tissue evidence="2">Leaf</tissue>
    </source>
</reference>
<evidence type="ECO:0000256" key="1">
    <source>
        <dbReference type="SAM" id="MobiDB-lite"/>
    </source>
</evidence>
<feature type="compositionally biased region" description="Basic and acidic residues" evidence="1">
    <location>
        <begin position="11"/>
        <end position="38"/>
    </location>
</feature>
<gene>
    <name evidence="2" type="ORF">F2Q69_00036556</name>
</gene>
<dbReference type="EMBL" id="QGKX02000004">
    <property type="protein sequence ID" value="KAF3598340.1"/>
    <property type="molecule type" value="Genomic_DNA"/>
</dbReference>